<evidence type="ECO:0000313" key="2">
    <source>
        <dbReference type="Proteomes" id="UP000298133"/>
    </source>
</evidence>
<dbReference type="OrthoDB" id="5733524at2"/>
<dbReference type="EMBL" id="SPIA01000001">
    <property type="protein sequence ID" value="TFH68898.1"/>
    <property type="molecule type" value="Genomic_DNA"/>
</dbReference>
<name>A0A4Y8UKA7_9GAMM</name>
<evidence type="ECO:0008006" key="3">
    <source>
        <dbReference type="Google" id="ProtNLM"/>
    </source>
</evidence>
<dbReference type="Proteomes" id="UP000298133">
    <property type="component" value="Unassembled WGS sequence"/>
</dbReference>
<proteinExistence type="predicted"/>
<gene>
    <name evidence="1" type="ORF">E3W66_02830</name>
</gene>
<dbReference type="AlphaFoldDB" id="A0A4Y8UKA7"/>
<protein>
    <recommendedName>
        <fullName evidence="3">GNAT family N-acetyltransferase</fullName>
    </recommendedName>
</protein>
<accession>A0A4Y8UKA7</accession>
<comment type="caution">
    <text evidence="1">The sequence shown here is derived from an EMBL/GenBank/DDBJ whole genome shotgun (WGS) entry which is preliminary data.</text>
</comment>
<reference evidence="1 2" key="1">
    <citation type="submission" date="2019-03" db="EMBL/GenBank/DDBJ databases">
        <title>Draft genome of Gammaproteobacteria bacterium LSUCC0057, a member of the SAR92 clade.</title>
        <authorList>
            <person name="Lanclos V.C."/>
            <person name="Doiron C."/>
            <person name="Henson M.W."/>
            <person name="Thrash J.C."/>
        </authorList>
    </citation>
    <scope>NUCLEOTIDE SEQUENCE [LARGE SCALE GENOMIC DNA]</scope>
    <source>
        <strain evidence="1 2">LSUCC0057</strain>
    </source>
</reference>
<sequence length="172" mass="19893">MPTEVEIVWRHQNESMDQELLQYWQYNAIAVDPAHRDKRLRQLAAVARDSQGSLVGVATMSIVKLPEFNNFFFHYRTSTALAARSGNSQTDYRQRVDTYLYDKVFAYFNQRYDPAAANQPIGLYITVSTPRRLKVMSAAQEPYSGLLFVGYNRRGEQLHVKYFDGARIDRVS</sequence>
<organism evidence="1 2">
    <name type="scientific">Gammaproteobacteria bacterium LSUCC0057</name>
    <dbReference type="NCBI Taxonomy" id="2559237"/>
    <lineage>
        <taxon>Bacteria</taxon>
        <taxon>Pseudomonadati</taxon>
        <taxon>Pseudomonadota</taxon>
        <taxon>Gammaproteobacteria</taxon>
        <taxon>Cellvibrionales</taxon>
        <taxon>Porticoccaceae</taxon>
        <taxon>SAR92 clade</taxon>
    </lineage>
</organism>
<keyword evidence="2" id="KW-1185">Reference proteome</keyword>
<evidence type="ECO:0000313" key="1">
    <source>
        <dbReference type="EMBL" id="TFH68898.1"/>
    </source>
</evidence>